<reference evidence="1" key="1">
    <citation type="submission" date="2018-05" db="EMBL/GenBank/DDBJ databases">
        <authorList>
            <person name="Lanie J.A."/>
            <person name="Ng W.-L."/>
            <person name="Kazmierczak K.M."/>
            <person name="Andrzejewski T.M."/>
            <person name="Davidsen T.M."/>
            <person name="Wayne K.J."/>
            <person name="Tettelin H."/>
            <person name="Glass J.I."/>
            <person name="Rusch D."/>
            <person name="Podicherti R."/>
            <person name="Tsui H.-C.T."/>
            <person name="Winkler M.E."/>
        </authorList>
    </citation>
    <scope>NUCLEOTIDE SEQUENCE</scope>
</reference>
<dbReference type="Gene3D" id="2.60.120.620">
    <property type="entry name" value="q2cbj1_9rhob like domain"/>
    <property type="match status" value="1"/>
</dbReference>
<dbReference type="PANTHER" id="PTHR20883:SF46">
    <property type="entry name" value="PHYTANOYL-COA HYDROXYLASE"/>
    <property type="match status" value="1"/>
</dbReference>
<dbReference type="Pfam" id="PF05721">
    <property type="entry name" value="PhyH"/>
    <property type="match status" value="1"/>
</dbReference>
<feature type="non-terminal residue" evidence="1">
    <location>
        <position position="280"/>
    </location>
</feature>
<evidence type="ECO:0000313" key="1">
    <source>
        <dbReference type="EMBL" id="SVD09575.1"/>
    </source>
</evidence>
<dbReference type="InterPro" id="IPR008775">
    <property type="entry name" value="Phytyl_CoA_dOase-like"/>
</dbReference>
<dbReference type="SUPFAM" id="SSF51197">
    <property type="entry name" value="Clavaminate synthase-like"/>
    <property type="match status" value="1"/>
</dbReference>
<proteinExistence type="predicted"/>
<accession>A0A382SJC1</accession>
<protein>
    <recommendedName>
        <fullName evidence="2">Phytanoyl-CoA dioxygenase family protein</fullName>
    </recommendedName>
</protein>
<name>A0A382SJC1_9ZZZZ</name>
<feature type="non-terminal residue" evidence="1">
    <location>
        <position position="1"/>
    </location>
</feature>
<sequence length="280" mass="31057">VYAQTGGTAHLEEETMTEHRLSSQQLQFFDTFGFLSFPGLLADCIDEIIEAFEAVWTERGGGHGGKPHDGSARSCIVPFIDQHERLCALLDDPRVEGLLCSLLGDDFNYMGSDGNYYAGDTNWHSDGWRQEGQGRFTKVALYLDHLTRDTGCLRVLPGSHRSGEGYADAMQTAIRDAEENWAISGSQVPAVALENEPGDLVVFNHNTKHAAFGGGGRRRMFTINCCQRVPEEQIQTLKDYIANHARFWLDRMYGEKMMASAGAGRMVHLEQARANDGHLA</sequence>
<organism evidence="1">
    <name type="scientific">marine metagenome</name>
    <dbReference type="NCBI Taxonomy" id="408172"/>
    <lineage>
        <taxon>unclassified sequences</taxon>
        <taxon>metagenomes</taxon>
        <taxon>ecological metagenomes</taxon>
    </lineage>
</organism>
<dbReference type="PANTHER" id="PTHR20883">
    <property type="entry name" value="PHYTANOYL-COA DIOXYGENASE DOMAIN CONTAINING 1"/>
    <property type="match status" value="1"/>
</dbReference>
<gene>
    <name evidence="1" type="ORF">METZ01_LOCUS362429</name>
</gene>
<dbReference type="AlphaFoldDB" id="A0A382SJC1"/>
<evidence type="ECO:0008006" key="2">
    <source>
        <dbReference type="Google" id="ProtNLM"/>
    </source>
</evidence>
<dbReference type="EMBL" id="UINC01129293">
    <property type="protein sequence ID" value="SVD09575.1"/>
    <property type="molecule type" value="Genomic_DNA"/>
</dbReference>